<gene>
    <name evidence="1" type="ORF">P691DRAFT_785491</name>
</gene>
<evidence type="ECO:0000313" key="1">
    <source>
        <dbReference type="EMBL" id="KAF9445243.1"/>
    </source>
</evidence>
<comment type="caution">
    <text evidence="1">The sequence shown here is derived from an EMBL/GenBank/DDBJ whole genome shotgun (WGS) entry which is preliminary data.</text>
</comment>
<accession>A0A9P5X678</accession>
<dbReference type="Proteomes" id="UP000807342">
    <property type="component" value="Unassembled WGS sequence"/>
</dbReference>
<reference evidence="1" key="1">
    <citation type="submission" date="2020-11" db="EMBL/GenBank/DDBJ databases">
        <authorList>
            <consortium name="DOE Joint Genome Institute"/>
            <person name="Ahrendt S."/>
            <person name="Riley R."/>
            <person name="Andreopoulos W."/>
            <person name="Labutti K."/>
            <person name="Pangilinan J."/>
            <person name="Ruiz-Duenas F.J."/>
            <person name="Barrasa J.M."/>
            <person name="Sanchez-Garcia M."/>
            <person name="Camarero S."/>
            <person name="Miyauchi S."/>
            <person name="Serrano A."/>
            <person name="Linde D."/>
            <person name="Babiker R."/>
            <person name="Drula E."/>
            <person name="Ayuso-Fernandez I."/>
            <person name="Pacheco R."/>
            <person name="Padilla G."/>
            <person name="Ferreira P."/>
            <person name="Barriuso J."/>
            <person name="Kellner H."/>
            <person name="Castanera R."/>
            <person name="Alfaro M."/>
            <person name="Ramirez L."/>
            <person name="Pisabarro A.G."/>
            <person name="Kuo A."/>
            <person name="Tritt A."/>
            <person name="Lipzen A."/>
            <person name="He G."/>
            <person name="Yan M."/>
            <person name="Ng V."/>
            <person name="Cullen D."/>
            <person name="Martin F."/>
            <person name="Rosso M.-N."/>
            <person name="Henrissat B."/>
            <person name="Hibbett D."/>
            <person name="Martinez A.T."/>
            <person name="Grigoriev I.V."/>
        </authorList>
    </citation>
    <scope>NUCLEOTIDE SEQUENCE</scope>
    <source>
        <strain evidence="1">MF-IS2</strain>
    </source>
</reference>
<sequence length="167" mass="19211">MIAINSAIEARPQRCLGEMETFMTIQGLTFRANHGCPTNRYILGPWVKTLFILALRSLLDRRIFSLIVEIKPTFEEGTGIRIWRAVINFRVTAYHSVSRGNAEQVIMQVYNEATRFEFPCYNVAHLARIDTPNTTVAVFLSYLSALSIQNMRRLDLTLSAWDCYSHY</sequence>
<proteinExistence type="predicted"/>
<organism evidence="1 2">
    <name type="scientific">Macrolepiota fuliginosa MF-IS2</name>
    <dbReference type="NCBI Taxonomy" id="1400762"/>
    <lineage>
        <taxon>Eukaryota</taxon>
        <taxon>Fungi</taxon>
        <taxon>Dikarya</taxon>
        <taxon>Basidiomycota</taxon>
        <taxon>Agaricomycotina</taxon>
        <taxon>Agaricomycetes</taxon>
        <taxon>Agaricomycetidae</taxon>
        <taxon>Agaricales</taxon>
        <taxon>Agaricineae</taxon>
        <taxon>Agaricaceae</taxon>
        <taxon>Macrolepiota</taxon>
    </lineage>
</organism>
<name>A0A9P5X678_9AGAR</name>
<dbReference type="EMBL" id="MU151314">
    <property type="protein sequence ID" value="KAF9445243.1"/>
    <property type="molecule type" value="Genomic_DNA"/>
</dbReference>
<protein>
    <submittedName>
        <fullName evidence="1">Uncharacterized protein</fullName>
    </submittedName>
</protein>
<dbReference type="AlphaFoldDB" id="A0A9P5X678"/>
<keyword evidence="2" id="KW-1185">Reference proteome</keyword>
<evidence type="ECO:0000313" key="2">
    <source>
        <dbReference type="Proteomes" id="UP000807342"/>
    </source>
</evidence>